<evidence type="ECO:0000313" key="3">
    <source>
        <dbReference type="Proteomes" id="UP000176968"/>
    </source>
</evidence>
<feature type="transmembrane region" description="Helical" evidence="1">
    <location>
        <begin position="7"/>
        <end position="26"/>
    </location>
</feature>
<evidence type="ECO:0000256" key="1">
    <source>
        <dbReference type="SAM" id="Phobius"/>
    </source>
</evidence>
<feature type="transmembrane region" description="Helical" evidence="1">
    <location>
        <begin position="46"/>
        <end position="66"/>
    </location>
</feature>
<proteinExistence type="predicted"/>
<gene>
    <name evidence="2" type="ORF">A3E04_01595</name>
</gene>
<dbReference type="Proteomes" id="UP000176968">
    <property type="component" value="Unassembled WGS sequence"/>
</dbReference>
<comment type="caution">
    <text evidence="2">The sequence shown here is derived from an EMBL/GenBank/DDBJ whole genome shotgun (WGS) entry which is preliminary data.</text>
</comment>
<reference evidence="2 3" key="1">
    <citation type="journal article" date="2016" name="Nat. Commun.">
        <title>Thousands of microbial genomes shed light on interconnected biogeochemical processes in an aquifer system.</title>
        <authorList>
            <person name="Anantharaman K."/>
            <person name="Brown C.T."/>
            <person name="Hug L.A."/>
            <person name="Sharon I."/>
            <person name="Castelle C.J."/>
            <person name="Probst A.J."/>
            <person name="Thomas B.C."/>
            <person name="Singh A."/>
            <person name="Wilkins M.J."/>
            <person name="Karaoz U."/>
            <person name="Brodie E.L."/>
            <person name="Williams K.H."/>
            <person name="Hubbard S.S."/>
            <person name="Banfield J.F."/>
        </authorList>
    </citation>
    <scope>NUCLEOTIDE SEQUENCE [LARGE SCALE GENOMIC DNA]</scope>
</reference>
<protein>
    <submittedName>
        <fullName evidence="2">Uncharacterized protein</fullName>
    </submittedName>
</protein>
<evidence type="ECO:0000313" key="2">
    <source>
        <dbReference type="EMBL" id="OGG98741.1"/>
    </source>
</evidence>
<dbReference type="EMBL" id="MFMY01000039">
    <property type="protein sequence ID" value="OGG98741.1"/>
    <property type="molecule type" value="Genomic_DNA"/>
</dbReference>
<accession>A0A1F6GKU5</accession>
<feature type="transmembrane region" description="Helical" evidence="1">
    <location>
        <begin position="87"/>
        <end position="116"/>
    </location>
</feature>
<sequence length="119" mass="14131">MDNIIVSNARFIIIDLIGDIFYWPIWWYTVGLKDRFKWFAGHVKSIWRALALGLWLNNFFVPMYADRSILGRAISLAMRIIILAWKLIWFLAWTALVFLLVLAWIFLPVAAVYMIYLQF</sequence>
<keyword evidence="1" id="KW-1133">Transmembrane helix</keyword>
<keyword evidence="1" id="KW-0812">Transmembrane</keyword>
<name>A0A1F6GKU5_9BACT</name>
<keyword evidence="1" id="KW-0472">Membrane</keyword>
<organism evidence="2 3">
    <name type="scientific">Candidatus Kuenenbacteria bacterium RIFCSPHIGHO2_12_FULL_42_14</name>
    <dbReference type="NCBI Taxonomy" id="1798563"/>
    <lineage>
        <taxon>Bacteria</taxon>
        <taxon>Candidatus Kueneniibacteriota</taxon>
    </lineage>
</organism>
<dbReference type="AlphaFoldDB" id="A0A1F6GKU5"/>